<accession>A0A2U3KF73</accession>
<evidence type="ECO:0000313" key="1">
    <source>
        <dbReference type="EMBL" id="SPF38304.1"/>
    </source>
</evidence>
<organism evidence="1 2">
    <name type="scientific">Candidatus Sulfotelmatobacter kueseliae</name>
    <dbReference type="NCBI Taxonomy" id="2042962"/>
    <lineage>
        <taxon>Bacteria</taxon>
        <taxon>Pseudomonadati</taxon>
        <taxon>Acidobacteriota</taxon>
        <taxon>Terriglobia</taxon>
        <taxon>Terriglobales</taxon>
        <taxon>Candidatus Korobacteraceae</taxon>
        <taxon>Candidatus Sulfotelmatobacter</taxon>
    </lineage>
</organism>
<proteinExistence type="predicted"/>
<dbReference type="AlphaFoldDB" id="A0A2U3KF73"/>
<gene>
    <name evidence="1" type="ORF">SBA1_20004</name>
</gene>
<name>A0A2U3KF73_9BACT</name>
<dbReference type="EMBL" id="OMOD01000111">
    <property type="protein sequence ID" value="SPF38304.1"/>
    <property type="molecule type" value="Genomic_DNA"/>
</dbReference>
<dbReference type="Proteomes" id="UP000238701">
    <property type="component" value="Unassembled WGS sequence"/>
</dbReference>
<reference evidence="2" key="1">
    <citation type="submission" date="2018-02" db="EMBL/GenBank/DDBJ databases">
        <authorList>
            <person name="Hausmann B."/>
        </authorList>
    </citation>
    <scope>NUCLEOTIDE SEQUENCE [LARGE SCALE GENOMIC DNA]</scope>
    <source>
        <strain evidence="2">Peat soil MAG SbA1</strain>
    </source>
</reference>
<protein>
    <submittedName>
        <fullName evidence="1">Uncharacterized protein</fullName>
    </submittedName>
</protein>
<evidence type="ECO:0000313" key="2">
    <source>
        <dbReference type="Proteomes" id="UP000238701"/>
    </source>
</evidence>
<sequence length="60" mass="6393">MFSVHAVFPSVALRSAVCFSSPAPQGAAYDSPEPDLSAAEGTKVLGKQEDVWRVPWESVS</sequence>